<evidence type="ECO:0000313" key="1">
    <source>
        <dbReference type="EMBL" id="RNJ42535.1"/>
    </source>
</evidence>
<name>A0A3M9X3T2_9HYPH</name>
<gene>
    <name evidence="1" type="ORF">DNR46_27555</name>
</gene>
<proteinExistence type="predicted"/>
<dbReference type="Pfam" id="PF13289">
    <property type="entry name" value="SIR2_2"/>
    <property type="match status" value="1"/>
</dbReference>
<comment type="caution">
    <text evidence="1">The sequence shown here is derived from an EMBL/GenBank/DDBJ whole genome shotgun (WGS) entry which is preliminary data.</text>
</comment>
<organism evidence="1 2">
    <name type="scientific">Mesorhizobium japonicum</name>
    <dbReference type="NCBI Taxonomy" id="2066070"/>
    <lineage>
        <taxon>Bacteria</taxon>
        <taxon>Pseudomonadati</taxon>
        <taxon>Pseudomonadota</taxon>
        <taxon>Alphaproteobacteria</taxon>
        <taxon>Hyphomicrobiales</taxon>
        <taxon>Phyllobacteriaceae</taxon>
        <taxon>Mesorhizobium</taxon>
    </lineage>
</organism>
<protein>
    <submittedName>
        <fullName evidence="1">SIR2 family protein</fullName>
    </submittedName>
</protein>
<sequence>MNTILTSGHLVVLRDSFAEKLLDLLNEALAADAVIPYLGPGLLGFNSAETPVPHSPEAVAAALNTRAPAPSKIRTNMWSVAQFIEQRRHRRTLQAWMAEIFAAPAAPTLLHAWLAKLPLSLIIDSWYDGAMRAALAEAGRADVVEIQGATRANEIGNIWTKTYDLSGNELDPGPPAKTILYTPHGSVRPAANFLVADSDYVEVLTEIDIQTPIPDVVKERRTNRGFFFVGCRFNDQMLRTFARQIMKRSEGPRCTIMDAQTLTRNEARFLAASGITVIDMPVSEAVARLVGSGSAADGGQDQHGGRL</sequence>
<accession>A0A3M9X3T2</accession>
<dbReference type="EMBL" id="QKOD01000010">
    <property type="protein sequence ID" value="RNJ42535.1"/>
    <property type="molecule type" value="Genomic_DNA"/>
</dbReference>
<evidence type="ECO:0000313" key="2">
    <source>
        <dbReference type="Proteomes" id="UP000275436"/>
    </source>
</evidence>
<dbReference type="AlphaFoldDB" id="A0A3M9X3T2"/>
<reference evidence="1 2" key="1">
    <citation type="journal article" date="2018" name="Mol. Plant Microbe Interact.">
        <title>Taxonomically Different Co-Microsymbionts of a Relict Legume, Oxytropis popoviana, Have Complementary Sets of Symbiotic Genes and Together Increase the Efficiency of Plant Nodulation.</title>
        <authorList>
            <person name="Safronova V."/>
            <person name="Belimov A."/>
            <person name="Sazanova A."/>
            <person name="Chirak E."/>
            <person name="Verkhozina A."/>
            <person name="Kuznetsova I."/>
            <person name="Andronov E."/>
            <person name="Puhalsky J."/>
            <person name="Tikhonovich I."/>
        </authorList>
    </citation>
    <scope>NUCLEOTIDE SEQUENCE [LARGE SCALE GENOMIC DNA]</scope>
    <source>
        <strain evidence="1 2">Opo-235</strain>
    </source>
</reference>
<dbReference type="RefSeq" id="WP_123169541.1">
    <property type="nucleotide sequence ID" value="NZ_QKOD01000010.1"/>
</dbReference>
<dbReference type="Proteomes" id="UP000275436">
    <property type="component" value="Unassembled WGS sequence"/>
</dbReference>